<evidence type="ECO:0000259" key="7">
    <source>
        <dbReference type="PROSITE" id="PS50111"/>
    </source>
</evidence>
<dbReference type="SUPFAM" id="SSF58104">
    <property type="entry name" value="Methyl-accepting chemotaxis protein (MCP) signaling domain"/>
    <property type="match status" value="1"/>
</dbReference>
<feature type="domain" description="Methyl-accepting transducer" evidence="7">
    <location>
        <begin position="296"/>
        <end position="518"/>
    </location>
</feature>
<keyword evidence="10" id="KW-1185">Reference proteome</keyword>
<evidence type="ECO:0000259" key="8">
    <source>
        <dbReference type="PROSITE" id="PS50885"/>
    </source>
</evidence>
<feature type="transmembrane region" description="Helical" evidence="6">
    <location>
        <begin position="24"/>
        <end position="47"/>
    </location>
</feature>
<dbReference type="EMBL" id="JACCBB010000001">
    <property type="protein sequence ID" value="NYD22829.1"/>
    <property type="molecule type" value="Genomic_DNA"/>
</dbReference>
<protein>
    <submittedName>
        <fullName evidence="9">Methyl-accepting chemotaxis protein</fullName>
    </submittedName>
</protein>
<dbReference type="Pfam" id="PF00672">
    <property type="entry name" value="HAMP"/>
    <property type="match status" value="1"/>
</dbReference>
<name>A0A7Y9DLR1_9ACTN</name>
<keyword evidence="2 6" id="KW-1133">Transmembrane helix</keyword>
<dbReference type="PANTHER" id="PTHR32089:SF112">
    <property type="entry name" value="LYSOZYME-LIKE PROTEIN-RELATED"/>
    <property type="match status" value="1"/>
</dbReference>
<dbReference type="Pfam" id="PF00015">
    <property type="entry name" value="MCPsignal"/>
    <property type="match status" value="1"/>
</dbReference>
<evidence type="ECO:0000256" key="1">
    <source>
        <dbReference type="ARBA" id="ARBA00022692"/>
    </source>
</evidence>
<proteinExistence type="inferred from homology"/>
<dbReference type="InterPro" id="IPR024478">
    <property type="entry name" value="HlyB_4HB_MCP"/>
</dbReference>
<dbReference type="CDD" id="cd06225">
    <property type="entry name" value="HAMP"/>
    <property type="match status" value="1"/>
</dbReference>
<evidence type="ECO:0000313" key="10">
    <source>
        <dbReference type="Proteomes" id="UP000521922"/>
    </source>
</evidence>
<feature type="transmembrane region" description="Helical" evidence="6">
    <location>
        <begin position="211"/>
        <end position="230"/>
    </location>
</feature>
<dbReference type="GO" id="GO:0007165">
    <property type="term" value="P:signal transduction"/>
    <property type="evidence" value="ECO:0007669"/>
    <property type="project" value="UniProtKB-KW"/>
</dbReference>
<sequence>MPTAAVTPGAGASRTRKRFADRSVATKLSALILTSTVMAGALLAVGLQGISDVTSQADAIYNRNLVPAAALGEVRVATMQAQRDLANLALAEDDTARQDLQQRLSADDEAIAEGMDAYRASLSTAAQRQQVAAFDTWWSAYRTTRDNFLVPLATSGDVSDRAAFQTLYLGNVAILAENAESALDELDQLGQEAGSASAAAAHHSDTRARQVLAAVTAGGVLLSVLLAVWITRLVVRPLRRVVEVLHRVADGDLTARADIDQQDEVGQMALALGAATDGMRTTVSGLDDDASALAGAIEQLRASSRTIADGAQDVSDRAATVARAAGEVSANVGGAAAGAEEMGSSIREIASNAARAAEVAGNAVRVAHDTGDTMNQLGRSSAEIGDVVKTITSIAEQTNLLALNATIEAARAGDAGKGFAVVAGEVKELSSQTARATEDIARRVEAIQRDVQDAVAAIGSIGAVVAEISDYQGTIAAAVEEQAATTQEMGRSVADVATGAGQIAATIDTVAAAARSTGEGAADSDRAVSDLVDMTARMRSTVANFRY</sequence>
<dbReference type="GO" id="GO:0016020">
    <property type="term" value="C:membrane"/>
    <property type="evidence" value="ECO:0007669"/>
    <property type="project" value="InterPro"/>
</dbReference>
<evidence type="ECO:0000256" key="4">
    <source>
        <dbReference type="ARBA" id="ARBA00029447"/>
    </source>
</evidence>
<gene>
    <name evidence="9" type="ORF">BJ968_002369</name>
</gene>
<dbReference type="InterPro" id="IPR003660">
    <property type="entry name" value="HAMP_dom"/>
</dbReference>
<dbReference type="SMART" id="SM00283">
    <property type="entry name" value="MA"/>
    <property type="match status" value="1"/>
</dbReference>
<comment type="similarity">
    <text evidence="4">Belongs to the methyl-accepting chemotaxis (MCP) protein family.</text>
</comment>
<dbReference type="PANTHER" id="PTHR32089">
    <property type="entry name" value="METHYL-ACCEPTING CHEMOTAXIS PROTEIN MCPB"/>
    <property type="match status" value="1"/>
</dbReference>
<feature type="domain" description="HAMP" evidence="8">
    <location>
        <begin position="232"/>
        <end position="284"/>
    </location>
</feature>
<evidence type="ECO:0000256" key="5">
    <source>
        <dbReference type="PROSITE-ProRule" id="PRU00284"/>
    </source>
</evidence>
<dbReference type="SMART" id="SM00304">
    <property type="entry name" value="HAMP"/>
    <property type="match status" value="1"/>
</dbReference>
<dbReference type="Pfam" id="PF12729">
    <property type="entry name" value="4HB_MCP_1"/>
    <property type="match status" value="1"/>
</dbReference>
<accession>A0A7Y9DLR1</accession>
<dbReference type="AlphaFoldDB" id="A0A7Y9DLR1"/>
<dbReference type="PRINTS" id="PR00260">
    <property type="entry name" value="CHEMTRNSDUCR"/>
</dbReference>
<dbReference type="InterPro" id="IPR004090">
    <property type="entry name" value="Chemotax_Me-accpt_rcpt"/>
</dbReference>
<dbReference type="Gene3D" id="1.10.287.950">
    <property type="entry name" value="Methyl-accepting chemotaxis protein"/>
    <property type="match status" value="1"/>
</dbReference>
<dbReference type="GO" id="GO:0004888">
    <property type="term" value="F:transmembrane signaling receptor activity"/>
    <property type="evidence" value="ECO:0007669"/>
    <property type="project" value="InterPro"/>
</dbReference>
<dbReference type="Proteomes" id="UP000521922">
    <property type="component" value="Unassembled WGS sequence"/>
</dbReference>
<evidence type="ECO:0000313" key="9">
    <source>
        <dbReference type="EMBL" id="NYD22829.1"/>
    </source>
</evidence>
<dbReference type="RefSeq" id="WP_179752093.1">
    <property type="nucleotide sequence ID" value="NZ_BAAAGN010000020.1"/>
</dbReference>
<evidence type="ECO:0000256" key="6">
    <source>
        <dbReference type="SAM" id="Phobius"/>
    </source>
</evidence>
<keyword evidence="3 5" id="KW-0807">Transducer</keyword>
<evidence type="ECO:0000256" key="2">
    <source>
        <dbReference type="ARBA" id="ARBA00022989"/>
    </source>
</evidence>
<dbReference type="PROSITE" id="PS50111">
    <property type="entry name" value="CHEMOTAXIS_TRANSDUC_2"/>
    <property type="match status" value="1"/>
</dbReference>
<keyword evidence="1 6" id="KW-0812">Transmembrane</keyword>
<comment type="caution">
    <text evidence="9">The sequence shown here is derived from an EMBL/GenBank/DDBJ whole genome shotgun (WGS) entry which is preliminary data.</text>
</comment>
<organism evidence="9 10">
    <name type="scientific">Kineococcus aurantiacus</name>
    <dbReference type="NCBI Taxonomy" id="37633"/>
    <lineage>
        <taxon>Bacteria</taxon>
        <taxon>Bacillati</taxon>
        <taxon>Actinomycetota</taxon>
        <taxon>Actinomycetes</taxon>
        <taxon>Kineosporiales</taxon>
        <taxon>Kineosporiaceae</taxon>
        <taxon>Kineococcus</taxon>
    </lineage>
</organism>
<dbReference type="InterPro" id="IPR004089">
    <property type="entry name" value="MCPsignal_dom"/>
</dbReference>
<keyword evidence="6" id="KW-0472">Membrane</keyword>
<reference evidence="9 10" key="1">
    <citation type="submission" date="2020-07" db="EMBL/GenBank/DDBJ databases">
        <title>Sequencing the genomes of 1000 actinobacteria strains.</title>
        <authorList>
            <person name="Klenk H.-P."/>
        </authorList>
    </citation>
    <scope>NUCLEOTIDE SEQUENCE [LARGE SCALE GENOMIC DNA]</scope>
    <source>
        <strain evidence="9 10">DSM 7487</strain>
    </source>
</reference>
<dbReference type="PROSITE" id="PS50885">
    <property type="entry name" value="HAMP"/>
    <property type="match status" value="1"/>
</dbReference>
<dbReference type="GO" id="GO:0006935">
    <property type="term" value="P:chemotaxis"/>
    <property type="evidence" value="ECO:0007669"/>
    <property type="project" value="InterPro"/>
</dbReference>
<evidence type="ECO:0000256" key="3">
    <source>
        <dbReference type="ARBA" id="ARBA00023224"/>
    </source>
</evidence>